<dbReference type="AlphaFoldDB" id="A0A242KWV2"/>
<name>A0A242KWV2_ENTMU</name>
<dbReference type="EMBL" id="NGMS01000001">
    <property type="protein sequence ID" value="OTP26436.1"/>
    <property type="molecule type" value="Genomic_DNA"/>
</dbReference>
<gene>
    <name evidence="3" type="ORF">A5802_000147</name>
    <name evidence="2" type="ORF">EMU01_11780</name>
</gene>
<reference evidence="2 5" key="2">
    <citation type="submission" date="2019-07" db="EMBL/GenBank/DDBJ databases">
        <title>Whole genome shotgun sequence of Enterococcus mundtii NBRC 100490.</title>
        <authorList>
            <person name="Hosoyama A."/>
            <person name="Uohara A."/>
            <person name="Ohji S."/>
            <person name="Ichikawa N."/>
        </authorList>
    </citation>
    <scope>NUCLEOTIDE SEQUENCE [LARGE SCALE GENOMIC DNA]</scope>
    <source>
        <strain evidence="2 5">NBRC 100490</strain>
    </source>
</reference>
<dbReference type="Proteomes" id="UP000321175">
    <property type="component" value="Unassembled WGS sequence"/>
</dbReference>
<dbReference type="Proteomes" id="UP000195024">
    <property type="component" value="Unassembled WGS sequence"/>
</dbReference>
<evidence type="ECO:0000313" key="4">
    <source>
        <dbReference type="Proteomes" id="UP000195024"/>
    </source>
</evidence>
<keyword evidence="1" id="KW-0472">Membrane</keyword>
<dbReference type="EMBL" id="BJWA01000006">
    <property type="protein sequence ID" value="GEL80034.1"/>
    <property type="molecule type" value="Genomic_DNA"/>
</dbReference>
<evidence type="ECO:0000313" key="5">
    <source>
        <dbReference type="Proteomes" id="UP000321175"/>
    </source>
</evidence>
<keyword evidence="1" id="KW-0812">Transmembrane</keyword>
<proteinExistence type="predicted"/>
<protein>
    <recommendedName>
        <fullName evidence="6">DUF3796 domain-containing protein</fullName>
    </recommendedName>
</protein>
<accession>A0A242KWV2</accession>
<evidence type="ECO:0000313" key="3">
    <source>
        <dbReference type="EMBL" id="OTP26436.1"/>
    </source>
</evidence>
<evidence type="ECO:0000313" key="2">
    <source>
        <dbReference type="EMBL" id="GEL80034.1"/>
    </source>
</evidence>
<evidence type="ECO:0000256" key="1">
    <source>
        <dbReference type="SAM" id="Phobius"/>
    </source>
</evidence>
<evidence type="ECO:0008006" key="6">
    <source>
        <dbReference type="Google" id="ProtNLM"/>
    </source>
</evidence>
<keyword evidence="1" id="KW-1133">Transmembrane helix</keyword>
<sequence length="112" mass="12739">MRKGKADLGFLGLLGIFGFLGYLPNLSGLFSLFALFSLFGFFWITKNGEGLKDFFTKERVLTRSILLKIIIFSLLLAYILTLKLGELQAFVTIFFSMFFSLLIVLNSYLSRD</sequence>
<organism evidence="3 4">
    <name type="scientific">Enterococcus mundtii</name>
    <dbReference type="NCBI Taxonomy" id="53346"/>
    <lineage>
        <taxon>Bacteria</taxon>
        <taxon>Bacillati</taxon>
        <taxon>Bacillota</taxon>
        <taxon>Bacilli</taxon>
        <taxon>Lactobacillales</taxon>
        <taxon>Enterococcaceae</taxon>
        <taxon>Enterococcus</taxon>
    </lineage>
</organism>
<feature type="transmembrane region" description="Helical" evidence="1">
    <location>
        <begin position="65"/>
        <end position="81"/>
    </location>
</feature>
<feature type="transmembrane region" description="Helical" evidence="1">
    <location>
        <begin position="87"/>
        <end position="109"/>
    </location>
</feature>
<reference evidence="3 4" key="1">
    <citation type="submission" date="2017-05" db="EMBL/GenBank/DDBJ databases">
        <title>The Genome Sequence of Enterococcus mundtii 6B1_DIV0119.</title>
        <authorList>
            <consortium name="The Broad Institute Genomics Platform"/>
            <consortium name="The Broad Institute Genomic Center for Infectious Diseases"/>
            <person name="Earl A."/>
            <person name="Manson A."/>
            <person name="Schwartman J."/>
            <person name="Gilmore M."/>
            <person name="Abouelleil A."/>
            <person name="Cao P."/>
            <person name="Chapman S."/>
            <person name="Cusick C."/>
            <person name="Shea T."/>
            <person name="Young S."/>
            <person name="Neafsey D."/>
            <person name="Nusbaum C."/>
            <person name="Birren B."/>
        </authorList>
    </citation>
    <scope>NUCLEOTIDE SEQUENCE [LARGE SCALE GENOMIC DNA]</scope>
    <source>
        <strain evidence="3 4">6B1_DIV0119</strain>
    </source>
</reference>
<dbReference type="RefSeq" id="WP_071866672.1">
    <property type="nucleotide sequence ID" value="NZ_BJWA01000006.1"/>
</dbReference>
<dbReference type="GeneID" id="60998436"/>
<keyword evidence="5" id="KW-1185">Reference proteome</keyword>
<comment type="caution">
    <text evidence="3">The sequence shown here is derived from an EMBL/GenBank/DDBJ whole genome shotgun (WGS) entry which is preliminary data.</text>
</comment>
<feature type="transmembrane region" description="Helical" evidence="1">
    <location>
        <begin position="7"/>
        <end position="23"/>
    </location>
</feature>